<dbReference type="Proteomes" id="UP000054776">
    <property type="component" value="Unassembled WGS sequence"/>
</dbReference>
<dbReference type="EMBL" id="JYDH01003024">
    <property type="protein sequence ID" value="KRY06696.1"/>
    <property type="molecule type" value="Genomic_DNA"/>
</dbReference>
<accession>A0A0V0Z2T6</accession>
<gene>
    <name evidence="1" type="ORF">T01_2093</name>
</gene>
<proteinExistence type="predicted"/>
<evidence type="ECO:0000313" key="2">
    <source>
        <dbReference type="Proteomes" id="UP000054776"/>
    </source>
</evidence>
<protein>
    <recommendedName>
        <fullName evidence="3">Integrase catalytic domain-containing protein</fullName>
    </recommendedName>
</protein>
<reference evidence="1 2" key="1">
    <citation type="submission" date="2015-01" db="EMBL/GenBank/DDBJ databases">
        <title>Evolution of Trichinella species and genotypes.</title>
        <authorList>
            <person name="Korhonen P.K."/>
            <person name="Edoardo P."/>
            <person name="Giuseppe L.R."/>
            <person name="Gasser R.B."/>
        </authorList>
    </citation>
    <scope>NUCLEOTIDE SEQUENCE [LARGE SCALE GENOMIC DNA]</scope>
    <source>
        <strain evidence="1">ISS3</strain>
    </source>
</reference>
<feature type="non-terminal residue" evidence="1">
    <location>
        <position position="75"/>
    </location>
</feature>
<dbReference type="OrthoDB" id="5832112at2759"/>
<comment type="caution">
    <text evidence="1">The sequence shown here is derived from an EMBL/GenBank/DDBJ whole genome shotgun (WGS) entry which is preliminary data.</text>
</comment>
<dbReference type="STRING" id="6334.A0A0V0Z2T6"/>
<name>A0A0V0Z2T6_TRISP</name>
<dbReference type="AlphaFoldDB" id="A0A0V0Z2T6"/>
<keyword evidence="2" id="KW-1185">Reference proteome</keyword>
<organism evidence="1 2">
    <name type="scientific">Trichinella spiralis</name>
    <name type="common">Trichina worm</name>
    <dbReference type="NCBI Taxonomy" id="6334"/>
    <lineage>
        <taxon>Eukaryota</taxon>
        <taxon>Metazoa</taxon>
        <taxon>Ecdysozoa</taxon>
        <taxon>Nematoda</taxon>
        <taxon>Enoplea</taxon>
        <taxon>Dorylaimia</taxon>
        <taxon>Trichinellida</taxon>
        <taxon>Trichinellidae</taxon>
        <taxon>Trichinella</taxon>
    </lineage>
</organism>
<dbReference type="InParanoid" id="A0A0V0Z2T6"/>
<evidence type="ECO:0000313" key="1">
    <source>
        <dbReference type="EMBL" id="KRY06696.1"/>
    </source>
</evidence>
<evidence type="ECO:0008006" key="3">
    <source>
        <dbReference type="Google" id="ProtNLM"/>
    </source>
</evidence>
<sequence>MLSNVSVGQSEDWDDHLDRVLLTYRPSIHHTTGATPCRIIGHGLREQLRLSRQRSGRRMKLPYADVYLKGKRELR</sequence>